<comment type="caution">
    <text evidence="1">The sequence shown here is derived from an EMBL/GenBank/DDBJ whole genome shotgun (WGS) entry which is preliminary data.</text>
</comment>
<reference evidence="1 2" key="1">
    <citation type="submission" date="2019-06" db="EMBL/GenBank/DDBJ databases">
        <title>Draft genomes of female and male turbot (Scophthalmus maximus).</title>
        <authorList>
            <person name="Xu H."/>
            <person name="Xu X.-W."/>
            <person name="Shao C."/>
            <person name="Chen S."/>
        </authorList>
    </citation>
    <scope>NUCLEOTIDE SEQUENCE [LARGE SCALE GENOMIC DNA]</scope>
    <source>
        <strain evidence="1">Ysfricsl-2016a</strain>
        <tissue evidence="1">Blood</tissue>
    </source>
</reference>
<gene>
    <name evidence="1" type="ORF">F2P81_020950</name>
</gene>
<sequence>MESPSQGRKSGLPAQLLAKACASSNFSLFGHFCAPDVAMSTFPESEKEKEGGKKDPAQNARSLVRVKLQHNREGPSRGVHVPPAL</sequence>
<organism evidence="1 2">
    <name type="scientific">Scophthalmus maximus</name>
    <name type="common">Turbot</name>
    <name type="synonym">Psetta maxima</name>
    <dbReference type="NCBI Taxonomy" id="52904"/>
    <lineage>
        <taxon>Eukaryota</taxon>
        <taxon>Metazoa</taxon>
        <taxon>Chordata</taxon>
        <taxon>Craniata</taxon>
        <taxon>Vertebrata</taxon>
        <taxon>Euteleostomi</taxon>
        <taxon>Actinopterygii</taxon>
        <taxon>Neopterygii</taxon>
        <taxon>Teleostei</taxon>
        <taxon>Neoteleostei</taxon>
        <taxon>Acanthomorphata</taxon>
        <taxon>Carangaria</taxon>
        <taxon>Pleuronectiformes</taxon>
        <taxon>Pleuronectoidei</taxon>
        <taxon>Scophthalmidae</taxon>
        <taxon>Scophthalmus</taxon>
    </lineage>
</organism>
<evidence type="ECO:0000313" key="1">
    <source>
        <dbReference type="EMBL" id="KAF0026213.1"/>
    </source>
</evidence>
<proteinExistence type="predicted"/>
<evidence type="ECO:0000313" key="2">
    <source>
        <dbReference type="Proteomes" id="UP000438429"/>
    </source>
</evidence>
<dbReference type="EMBL" id="VEVO01000019">
    <property type="protein sequence ID" value="KAF0026213.1"/>
    <property type="molecule type" value="Genomic_DNA"/>
</dbReference>
<protein>
    <submittedName>
        <fullName evidence="1">Uncharacterized protein</fullName>
    </submittedName>
</protein>
<accession>A0A6A4RVZ2</accession>
<name>A0A6A4RVZ2_SCOMX</name>
<dbReference type="AlphaFoldDB" id="A0A6A4RVZ2"/>
<dbReference type="Proteomes" id="UP000438429">
    <property type="component" value="Unassembled WGS sequence"/>
</dbReference>